<evidence type="ECO:0000313" key="2">
    <source>
        <dbReference type="EMBL" id="KAJ5362212.1"/>
    </source>
</evidence>
<dbReference type="AlphaFoldDB" id="A0A9W9RL31"/>
<dbReference type="EMBL" id="JAPZBR010000002">
    <property type="protein sequence ID" value="KAJ5362212.1"/>
    <property type="molecule type" value="Genomic_DNA"/>
</dbReference>
<sequence length="338" mass="37029">MNFTLHFEDLKKEDFVNPEVLAAVNPHPTMGYAYVGTSQMCGSTFRKPGALAVHLRLRHCGAVNDVDAPRHPEEILRATGVNAIKRFVLTGGWRNAIYSKEPGRAQPESVLGVFCDALENIARKDAAFAAEYGTQFHRDVTNSLNNKLLKYLGVPKSQLEDGSSQQTTTRPSHLQKGLKPAAVAEPEPESESDYESDFESESDPDSEPFAEPTKLISKHEAGDQQHRSSSVAPLAIDIVATNDIEFVSERTIKVEPDVMAGRMIKTEPNAMSELIPKIENGLVIDLTSDEPAVIVDLSTGDEPELEDASWPVEAVTDVFPISVPELEPMLEPMQVSPP</sequence>
<feature type="compositionally biased region" description="Polar residues" evidence="1">
    <location>
        <begin position="160"/>
        <end position="172"/>
    </location>
</feature>
<protein>
    <submittedName>
        <fullName evidence="2">Uncharacterized protein</fullName>
    </submittedName>
</protein>
<dbReference type="Proteomes" id="UP001148299">
    <property type="component" value="Unassembled WGS sequence"/>
</dbReference>
<evidence type="ECO:0000256" key="1">
    <source>
        <dbReference type="SAM" id="MobiDB-lite"/>
    </source>
</evidence>
<accession>A0A9W9RL31</accession>
<organism evidence="2 3">
    <name type="scientific">Penicillium brevicompactum</name>
    <dbReference type="NCBI Taxonomy" id="5074"/>
    <lineage>
        <taxon>Eukaryota</taxon>
        <taxon>Fungi</taxon>
        <taxon>Dikarya</taxon>
        <taxon>Ascomycota</taxon>
        <taxon>Pezizomycotina</taxon>
        <taxon>Eurotiomycetes</taxon>
        <taxon>Eurotiomycetidae</taxon>
        <taxon>Eurotiales</taxon>
        <taxon>Aspergillaceae</taxon>
        <taxon>Penicillium</taxon>
    </lineage>
</organism>
<reference evidence="2" key="1">
    <citation type="submission" date="2022-12" db="EMBL/GenBank/DDBJ databases">
        <authorList>
            <person name="Petersen C."/>
        </authorList>
    </citation>
    <scope>NUCLEOTIDE SEQUENCE</scope>
    <source>
        <strain evidence="2">IBT 35675</strain>
    </source>
</reference>
<feature type="compositionally biased region" description="Acidic residues" evidence="1">
    <location>
        <begin position="186"/>
        <end position="208"/>
    </location>
</feature>
<reference evidence="2" key="2">
    <citation type="journal article" date="2023" name="IMA Fungus">
        <title>Comparative genomic study of the Penicillium genus elucidates a diverse pangenome and 15 lateral gene transfer events.</title>
        <authorList>
            <person name="Petersen C."/>
            <person name="Sorensen T."/>
            <person name="Nielsen M.R."/>
            <person name="Sondergaard T.E."/>
            <person name="Sorensen J.L."/>
            <person name="Fitzpatrick D.A."/>
            <person name="Frisvad J.C."/>
            <person name="Nielsen K.L."/>
        </authorList>
    </citation>
    <scope>NUCLEOTIDE SEQUENCE</scope>
    <source>
        <strain evidence="2">IBT 35675</strain>
    </source>
</reference>
<comment type="caution">
    <text evidence="2">The sequence shown here is derived from an EMBL/GenBank/DDBJ whole genome shotgun (WGS) entry which is preliminary data.</text>
</comment>
<gene>
    <name evidence="2" type="ORF">N7541_003056</name>
</gene>
<keyword evidence="3" id="KW-1185">Reference proteome</keyword>
<name>A0A9W9RL31_PENBR</name>
<evidence type="ECO:0000313" key="3">
    <source>
        <dbReference type="Proteomes" id="UP001148299"/>
    </source>
</evidence>
<feature type="region of interest" description="Disordered" evidence="1">
    <location>
        <begin position="158"/>
        <end position="211"/>
    </location>
</feature>
<proteinExistence type="predicted"/>